<dbReference type="PANTHER" id="PTHR43471">
    <property type="entry name" value="ABC TRANSPORTER PERMEASE"/>
    <property type="match status" value="1"/>
</dbReference>
<keyword evidence="1" id="KW-1133">Transmembrane helix</keyword>
<keyword evidence="1" id="KW-0472">Membrane</keyword>
<evidence type="ECO:0000256" key="1">
    <source>
        <dbReference type="SAM" id="Phobius"/>
    </source>
</evidence>
<name>A0A382LS34_9ZZZZ</name>
<feature type="non-terminal residue" evidence="2">
    <location>
        <position position="1"/>
    </location>
</feature>
<dbReference type="EMBL" id="UINC01088876">
    <property type="protein sequence ID" value="SVC39478.1"/>
    <property type="molecule type" value="Genomic_DNA"/>
</dbReference>
<gene>
    <name evidence="2" type="ORF">METZ01_LOCUS292332</name>
</gene>
<evidence type="ECO:0000313" key="2">
    <source>
        <dbReference type="EMBL" id="SVC39478.1"/>
    </source>
</evidence>
<feature type="transmembrane region" description="Helical" evidence="1">
    <location>
        <begin position="108"/>
        <end position="130"/>
    </location>
</feature>
<protein>
    <recommendedName>
        <fullName evidence="3">ABC transporter permease</fullName>
    </recommendedName>
</protein>
<dbReference type="AlphaFoldDB" id="A0A382LS34"/>
<sequence>FFRRNPSAMWPVAKQTLKAAVRYRFVVALGLALLVIVFGIPLLLKSDGTAKGTVQLVLTYTLGSTTALLGIASLWMGCGTLAREIEDNVMQMVAVKPVARWRVWLGKWLGIMLLNAALMVPTGLAIFFLINARANSSELSVEERAKLRNEVLVSRSSVREPMPDFTIQRARAYAYSKLVEQGKADNQYTPAEQALRMSVTQPEHVLSLRPQYTQLIEQADKNPSSEIITQIEELEHQALQVSKGSREIVLPGQVRNWWFQIDSNEVDRINEKPIYLRFKFNAGDEYDPKSHLCMWSVGAGTSKPWPPDREFNEMTIGSSVFHELKLELTGGIIPDKGENRGLVNVSFANFNDKPIVFLMDDGPMILYHDGGFGMNLLRGLLIIYFWLGLISAIGL</sequence>
<feature type="transmembrane region" description="Helical" evidence="1">
    <location>
        <begin position="56"/>
        <end position="76"/>
    </location>
</feature>
<feature type="non-terminal residue" evidence="2">
    <location>
        <position position="395"/>
    </location>
</feature>
<proteinExistence type="predicted"/>
<organism evidence="2">
    <name type="scientific">marine metagenome</name>
    <dbReference type="NCBI Taxonomy" id="408172"/>
    <lineage>
        <taxon>unclassified sequences</taxon>
        <taxon>metagenomes</taxon>
        <taxon>ecological metagenomes</taxon>
    </lineage>
</organism>
<reference evidence="2" key="1">
    <citation type="submission" date="2018-05" db="EMBL/GenBank/DDBJ databases">
        <authorList>
            <person name="Lanie J.A."/>
            <person name="Ng W.-L."/>
            <person name="Kazmierczak K.M."/>
            <person name="Andrzejewski T.M."/>
            <person name="Davidsen T.M."/>
            <person name="Wayne K.J."/>
            <person name="Tettelin H."/>
            <person name="Glass J.I."/>
            <person name="Rusch D."/>
            <person name="Podicherti R."/>
            <person name="Tsui H.-C.T."/>
            <person name="Winkler M.E."/>
        </authorList>
    </citation>
    <scope>NUCLEOTIDE SEQUENCE</scope>
</reference>
<evidence type="ECO:0008006" key="3">
    <source>
        <dbReference type="Google" id="ProtNLM"/>
    </source>
</evidence>
<feature type="transmembrane region" description="Helical" evidence="1">
    <location>
        <begin position="20"/>
        <end position="44"/>
    </location>
</feature>
<accession>A0A382LS34</accession>
<keyword evidence="1" id="KW-0812">Transmembrane</keyword>
<feature type="transmembrane region" description="Helical" evidence="1">
    <location>
        <begin position="376"/>
        <end position="394"/>
    </location>
</feature>